<evidence type="ECO:0000256" key="6">
    <source>
        <dbReference type="ARBA" id="ARBA00047992"/>
    </source>
</evidence>
<reference evidence="11" key="1">
    <citation type="journal article" date="2007" name="Environ. Microbiol.">
        <title>Proteorhodopsin photosystem gene clusters exhibit co-evolutionary trends and shared ancestry among diverse marine microbial phyla.</title>
        <authorList>
            <person name="McCarren J."/>
            <person name="Delong E.F."/>
        </authorList>
    </citation>
    <scope>NUCLEOTIDE SEQUENCE</scope>
</reference>
<evidence type="ECO:0000313" key="11">
    <source>
        <dbReference type="EMBL" id="ABL97792.1"/>
    </source>
</evidence>
<dbReference type="HAMAP" id="MF_01824">
    <property type="entry name" value="PdxS"/>
    <property type="match status" value="1"/>
</dbReference>
<feature type="binding site" evidence="7">
    <location>
        <position position="160"/>
    </location>
    <ligand>
        <name>D-ribose 5-phosphate</name>
        <dbReference type="ChEBI" id="CHEBI:78346"/>
    </ligand>
</feature>
<dbReference type="PANTHER" id="PTHR31829">
    <property type="entry name" value="PYRIDOXAL 5'-PHOSPHATE SYNTHASE SUBUNIT SNZ1-RELATED"/>
    <property type="match status" value="1"/>
</dbReference>
<keyword evidence="3 7" id="KW-0663">Pyridoxal phosphate</keyword>
<dbReference type="GO" id="GO:0006520">
    <property type="term" value="P:amino acid metabolic process"/>
    <property type="evidence" value="ECO:0007669"/>
    <property type="project" value="TreeGrafter"/>
</dbReference>
<comment type="catalytic activity">
    <reaction evidence="6 7">
        <text>aldehydo-D-ribose 5-phosphate + D-glyceraldehyde 3-phosphate + L-glutamine = pyridoxal 5'-phosphate + L-glutamate + phosphate + 3 H2O + H(+)</text>
        <dbReference type="Rhea" id="RHEA:31507"/>
        <dbReference type="ChEBI" id="CHEBI:15377"/>
        <dbReference type="ChEBI" id="CHEBI:15378"/>
        <dbReference type="ChEBI" id="CHEBI:29985"/>
        <dbReference type="ChEBI" id="CHEBI:43474"/>
        <dbReference type="ChEBI" id="CHEBI:58273"/>
        <dbReference type="ChEBI" id="CHEBI:58359"/>
        <dbReference type="ChEBI" id="CHEBI:59776"/>
        <dbReference type="ChEBI" id="CHEBI:597326"/>
        <dbReference type="EC" id="4.3.3.6"/>
    </reaction>
</comment>
<dbReference type="GO" id="GO:0008615">
    <property type="term" value="P:pyridoxine biosynthetic process"/>
    <property type="evidence" value="ECO:0007669"/>
    <property type="project" value="TreeGrafter"/>
</dbReference>
<gene>
    <name evidence="7" type="primary">pdxS</name>
    <name evidence="11" type="ORF">ALOHA_HF1029C11.0019</name>
</gene>
<dbReference type="Pfam" id="PF01680">
    <property type="entry name" value="SOR_SNZ"/>
    <property type="match status" value="1"/>
</dbReference>
<dbReference type="Pfam" id="PF05690">
    <property type="entry name" value="ThiG"/>
    <property type="match status" value="1"/>
</dbReference>
<comment type="subunit">
    <text evidence="7">In the presence of PdxT, forms a dodecamer of heterodimers.</text>
</comment>
<feature type="active site" description="Schiff-base intermediate with D-ribose 5-phosphate" evidence="7">
    <location>
        <position position="88"/>
    </location>
</feature>
<dbReference type="EC" id="4.3.3.6" evidence="7"/>
<evidence type="ECO:0000256" key="7">
    <source>
        <dbReference type="HAMAP-Rule" id="MF_01824"/>
    </source>
</evidence>
<dbReference type="InterPro" id="IPR011060">
    <property type="entry name" value="RibuloseP-bd_barrel"/>
</dbReference>
<feature type="binding site" evidence="7">
    <location>
        <position position="172"/>
    </location>
    <ligand>
        <name>D-glyceraldehyde 3-phosphate</name>
        <dbReference type="ChEBI" id="CHEBI:59776"/>
    </ligand>
</feature>
<dbReference type="SMR" id="A4GI81"/>
<evidence type="ECO:0000256" key="8">
    <source>
        <dbReference type="PROSITE-ProRule" id="PRU00481"/>
    </source>
</evidence>
<dbReference type="SUPFAM" id="SSF51366">
    <property type="entry name" value="Ribulose-phoshate binding barrel"/>
    <property type="match status" value="1"/>
</dbReference>
<comment type="similarity">
    <text evidence="2 7 8">Belongs to the PdxS/SNZ family.</text>
</comment>
<name>A4GI81_9BACT</name>
<feature type="binding site" evidence="7">
    <location>
        <position position="31"/>
    </location>
    <ligand>
        <name>D-ribose 5-phosphate</name>
        <dbReference type="ChEBI" id="CHEBI:78346"/>
    </ligand>
</feature>
<comment type="pathway">
    <text evidence="1 7">Cofactor biosynthesis; pyridoxal 5'-phosphate biosynthesis.</text>
</comment>
<dbReference type="PROSITE" id="PS51129">
    <property type="entry name" value="PDXS_SNZ_2"/>
    <property type="match status" value="1"/>
</dbReference>
<sequence length="330" mass="35492">MTGTDFTQLRHGSDLLKRGFARMQQGGVIMDVVDAAQAAVAEDAGAVAVMALERVPADIRKAGGVARMSHPDMIQGILDCTSIPVMAKARIGHEGEARILEAMGVDMVDESEVLTPADPFFHINKKDYDIPFVCGATELGEAVRRIHEGAAMIRTKGEAGTGNLVAAVTHSRLITQEIKQVQSMDDELLDETADLILERYRVLADTSKLPGTHLETPFGTIDETMRSSIRGVLDEVKSLGRLPVVTFSAGGIATPADASHMMRMGLDGIFVGSGIFKSDDPPNMADAIVMATAHYDDANKVAEAMAMTEGDPMKGDELETLEIRLDQRGW</sequence>
<dbReference type="PIRSF" id="PIRSF029271">
    <property type="entry name" value="Pdx1"/>
    <property type="match status" value="1"/>
</dbReference>
<dbReference type="InterPro" id="IPR033755">
    <property type="entry name" value="PdxS/SNZ_N"/>
</dbReference>
<organism evidence="11">
    <name type="scientific">uncultured marine bacterium HF10_29C11</name>
    <dbReference type="NCBI Taxonomy" id="415445"/>
    <lineage>
        <taxon>Bacteria</taxon>
        <taxon>environmental samples</taxon>
    </lineage>
</organism>
<keyword evidence="4 7" id="KW-0456">Lyase</keyword>
<dbReference type="InterPro" id="IPR001852">
    <property type="entry name" value="PdxS/SNZ"/>
</dbReference>
<dbReference type="PANTHER" id="PTHR31829:SF0">
    <property type="entry name" value="PYRIDOXAL 5'-PHOSPHATE SYNTHASE SUBUNIT SNZ1-RELATED"/>
    <property type="match status" value="1"/>
</dbReference>
<dbReference type="InterPro" id="IPR013785">
    <property type="entry name" value="Aldolase_TIM"/>
</dbReference>
<evidence type="ECO:0000259" key="9">
    <source>
        <dbReference type="Pfam" id="PF01680"/>
    </source>
</evidence>
<feature type="binding site" evidence="7">
    <location>
        <position position="251"/>
    </location>
    <ligand>
        <name>D-ribose 5-phosphate</name>
        <dbReference type="ChEBI" id="CHEBI:78346"/>
    </ligand>
</feature>
<dbReference type="GO" id="GO:0042823">
    <property type="term" value="P:pyridoxal phosphate biosynthetic process"/>
    <property type="evidence" value="ECO:0007669"/>
    <property type="project" value="UniProtKB-UniRule"/>
</dbReference>
<dbReference type="GO" id="GO:0036381">
    <property type="term" value="F:pyridoxal 5'-phosphate synthase (glutamine hydrolysing) activity"/>
    <property type="evidence" value="ECO:0007669"/>
    <property type="project" value="UniProtKB-UniRule"/>
</dbReference>
<feature type="domain" description="Thiazole synthase ThiG" evidence="10">
    <location>
        <begin position="241"/>
        <end position="293"/>
    </location>
</feature>
<dbReference type="AlphaFoldDB" id="A4GI81"/>
<dbReference type="UniPathway" id="UPA00245"/>
<dbReference type="InterPro" id="IPR033983">
    <property type="entry name" value="Thiazole_synthase_ThiG"/>
</dbReference>
<evidence type="ECO:0000259" key="10">
    <source>
        <dbReference type="Pfam" id="PF05690"/>
    </source>
</evidence>
<dbReference type="Gene3D" id="3.20.20.70">
    <property type="entry name" value="Aldolase class I"/>
    <property type="match status" value="1"/>
</dbReference>
<feature type="domain" description="PdxS/SNZ N-terminal" evidence="9">
    <location>
        <begin position="15"/>
        <end position="208"/>
    </location>
</feature>
<evidence type="ECO:0000256" key="5">
    <source>
        <dbReference type="ARBA" id="ARBA00023270"/>
    </source>
</evidence>
<protein>
    <recommendedName>
        <fullName evidence="7">Pyridoxal 5'-phosphate synthase subunit PdxS</fullName>
        <shortName evidence="7">PLP synthase subunit PdxS</shortName>
        <ecNumber evidence="7">4.3.3.6</ecNumber>
    </recommendedName>
    <alternativeName>
        <fullName evidence="7">Pdx1</fullName>
    </alternativeName>
</protein>
<dbReference type="NCBIfam" id="NF003215">
    <property type="entry name" value="PRK04180.1"/>
    <property type="match status" value="1"/>
</dbReference>
<feature type="binding site" evidence="7">
    <location>
        <begin position="272"/>
        <end position="273"/>
    </location>
    <ligand>
        <name>D-ribose 5-phosphate</name>
        <dbReference type="ChEBI" id="CHEBI:78346"/>
    </ligand>
</feature>
<proteinExistence type="inferred from homology"/>
<accession>A4GI81</accession>
<dbReference type="EMBL" id="EF089401">
    <property type="protein sequence ID" value="ABL97792.1"/>
    <property type="molecule type" value="Genomic_DNA"/>
</dbReference>
<evidence type="ECO:0000256" key="4">
    <source>
        <dbReference type="ARBA" id="ARBA00023239"/>
    </source>
</evidence>
<evidence type="ECO:0000256" key="1">
    <source>
        <dbReference type="ARBA" id="ARBA00004737"/>
    </source>
</evidence>
<comment type="function">
    <text evidence="7">Catalyzes the formation of pyridoxal 5'-phosphate from ribose 5-phosphate (RBP), glyceraldehyde 3-phosphate (G3P) and ammonia. The ammonia is provided by the PdxT subunit. Can also use ribulose 5-phosphate and dihydroxyacetone phosphate as substrates, resulting from enzyme-catalyzed isomerization of RBP and G3P, respectively.</text>
</comment>
<evidence type="ECO:0000256" key="3">
    <source>
        <dbReference type="ARBA" id="ARBA00022898"/>
    </source>
</evidence>
<evidence type="ECO:0000256" key="2">
    <source>
        <dbReference type="ARBA" id="ARBA00007281"/>
    </source>
</evidence>
<keyword evidence="5 7" id="KW-0704">Schiff base</keyword>